<keyword evidence="2" id="KW-1185">Reference proteome</keyword>
<evidence type="ECO:0000313" key="2">
    <source>
        <dbReference type="Proteomes" id="UP000887159"/>
    </source>
</evidence>
<organism evidence="1 2">
    <name type="scientific">Trichonephila clavipes</name>
    <name type="common">Golden silk orbweaver</name>
    <name type="synonym">Nephila clavipes</name>
    <dbReference type="NCBI Taxonomy" id="2585209"/>
    <lineage>
        <taxon>Eukaryota</taxon>
        <taxon>Metazoa</taxon>
        <taxon>Ecdysozoa</taxon>
        <taxon>Arthropoda</taxon>
        <taxon>Chelicerata</taxon>
        <taxon>Arachnida</taxon>
        <taxon>Araneae</taxon>
        <taxon>Araneomorphae</taxon>
        <taxon>Entelegynae</taxon>
        <taxon>Araneoidea</taxon>
        <taxon>Nephilidae</taxon>
        <taxon>Trichonephila</taxon>
    </lineage>
</organism>
<reference evidence="1" key="1">
    <citation type="submission" date="2020-08" db="EMBL/GenBank/DDBJ databases">
        <title>Multicomponent nature underlies the extraordinary mechanical properties of spider dragline silk.</title>
        <authorList>
            <person name="Kono N."/>
            <person name="Nakamura H."/>
            <person name="Mori M."/>
            <person name="Yoshida Y."/>
            <person name="Ohtoshi R."/>
            <person name="Malay A.D."/>
            <person name="Moran D.A.P."/>
            <person name="Tomita M."/>
            <person name="Numata K."/>
            <person name="Arakawa K."/>
        </authorList>
    </citation>
    <scope>NUCLEOTIDE SEQUENCE</scope>
</reference>
<protein>
    <submittedName>
        <fullName evidence="1">Uncharacterized protein</fullName>
    </submittedName>
</protein>
<dbReference type="AlphaFoldDB" id="A0A8X6RM58"/>
<accession>A0A8X6RM58</accession>
<comment type="caution">
    <text evidence="1">The sequence shown here is derived from an EMBL/GenBank/DDBJ whole genome shotgun (WGS) entry which is preliminary data.</text>
</comment>
<name>A0A8X6RM58_TRICX</name>
<gene>
    <name evidence="1" type="ORF">TNCV_3046361</name>
</gene>
<evidence type="ECO:0000313" key="1">
    <source>
        <dbReference type="EMBL" id="GFX95004.1"/>
    </source>
</evidence>
<sequence length="109" mass="12581">MEDVDVSKQINLELDDNEVQEPFYSHHQEPKIRKLLEMHGGKRAFDDNKGSTSTQTSMVSKIKSRKYSQKYLSFGLTTTEVNDEEKGFSTLCVKTYTSEEQHVKVVFKT</sequence>
<dbReference type="Proteomes" id="UP000887159">
    <property type="component" value="Unassembled WGS sequence"/>
</dbReference>
<dbReference type="EMBL" id="BMAU01021182">
    <property type="protein sequence ID" value="GFX95004.1"/>
    <property type="molecule type" value="Genomic_DNA"/>
</dbReference>
<proteinExistence type="predicted"/>